<evidence type="ECO:0000313" key="1">
    <source>
        <dbReference type="EMBL" id="WGD39178.1"/>
    </source>
</evidence>
<evidence type="ECO:0000313" key="2">
    <source>
        <dbReference type="Proteomes" id="UP001216440"/>
    </source>
</evidence>
<keyword evidence="2" id="KW-1185">Reference proteome</keyword>
<gene>
    <name evidence="1" type="ORF">PYS65_02820</name>
</gene>
<reference evidence="1 2" key="1">
    <citation type="submission" date="2023-03" db="EMBL/GenBank/DDBJ databases">
        <authorList>
            <person name="Mo P."/>
        </authorList>
    </citation>
    <scope>NUCLEOTIDE SEQUENCE [LARGE SCALE GENOMIC DNA]</scope>
    <source>
        <strain evidence="1 2">HUAS 5</strain>
    </source>
</reference>
<dbReference type="EMBL" id="CP121682">
    <property type="protein sequence ID" value="WGD39178.1"/>
    <property type="molecule type" value="Genomic_DNA"/>
</dbReference>
<dbReference type="Proteomes" id="UP001216440">
    <property type="component" value="Chromosome"/>
</dbReference>
<organism evidence="1 2">
    <name type="scientific">Streptomyces cathayae</name>
    <dbReference type="NCBI Taxonomy" id="3031124"/>
    <lineage>
        <taxon>Bacteria</taxon>
        <taxon>Bacillati</taxon>
        <taxon>Actinomycetota</taxon>
        <taxon>Actinomycetes</taxon>
        <taxon>Kitasatosporales</taxon>
        <taxon>Streptomycetaceae</taxon>
        <taxon>Streptomyces</taxon>
    </lineage>
</organism>
<dbReference type="RefSeq" id="WP_279332126.1">
    <property type="nucleotide sequence ID" value="NZ_CP121682.1"/>
</dbReference>
<accession>A0ABY8JY20</accession>
<sequence length="83" mass="8699">MLCNAYLLEGAMSGRTLPLGEVAHIVGQSTDPCSPRGGDLLEKALRDEADNLMLLCAQQHIEIDAKAALDAFTVESAPCEAGA</sequence>
<proteinExistence type="predicted"/>
<name>A0ABY8JY20_9ACTN</name>
<protein>
    <submittedName>
        <fullName evidence="1">Uncharacterized protein</fullName>
    </submittedName>
</protein>